<name>A0A1B6ES77_9HEMI</name>
<feature type="coiled-coil region" evidence="1">
    <location>
        <begin position="54"/>
        <end position="81"/>
    </location>
</feature>
<reference evidence="2" key="1">
    <citation type="submission" date="2015-11" db="EMBL/GenBank/DDBJ databases">
        <title>De novo transcriptome assembly of four potential Pierce s Disease insect vectors from Arizona vineyards.</title>
        <authorList>
            <person name="Tassone E.E."/>
        </authorList>
    </citation>
    <scope>NUCLEOTIDE SEQUENCE</scope>
</reference>
<evidence type="ECO:0000256" key="1">
    <source>
        <dbReference type="SAM" id="Coils"/>
    </source>
</evidence>
<sequence length="123" mass="13716">PSLLLLSRSLLIQKGIDGPVDTKEQLAETVSSLSNDFAETTKLSIGEKEGRVDNESLLKFIKDEEKKIKEERKEKNNAVDEEAMVDRAPVLESSTGAEKIEEVRAENFVAIEEALDEISNKKQ</sequence>
<gene>
    <name evidence="2" type="ORF">g.47237</name>
</gene>
<proteinExistence type="predicted"/>
<protein>
    <submittedName>
        <fullName evidence="2">Uncharacterized protein</fullName>
    </submittedName>
</protein>
<organism evidence="2">
    <name type="scientific">Cuerna arida</name>
    <dbReference type="NCBI Taxonomy" id="1464854"/>
    <lineage>
        <taxon>Eukaryota</taxon>
        <taxon>Metazoa</taxon>
        <taxon>Ecdysozoa</taxon>
        <taxon>Arthropoda</taxon>
        <taxon>Hexapoda</taxon>
        <taxon>Insecta</taxon>
        <taxon>Pterygota</taxon>
        <taxon>Neoptera</taxon>
        <taxon>Paraneoptera</taxon>
        <taxon>Hemiptera</taxon>
        <taxon>Auchenorrhyncha</taxon>
        <taxon>Membracoidea</taxon>
        <taxon>Cicadellidae</taxon>
        <taxon>Cicadellinae</taxon>
        <taxon>Proconiini</taxon>
        <taxon>Cuerna</taxon>
    </lineage>
</organism>
<keyword evidence="1" id="KW-0175">Coiled coil</keyword>
<evidence type="ECO:0000313" key="2">
    <source>
        <dbReference type="EMBL" id="JAS40855.1"/>
    </source>
</evidence>
<dbReference type="AlphaFoldDB" id="A0A1B6ES77"/>
<feature type="non-terminal residue" evidence="2">
    <location>
        <position position="123"/>
    </location>
</feature>
<accession>A0A1B6ES77</accession>
<dbReference type="EMBL" id="GECZ01028914">
    <property type="protein sequence ID" value="JAS40855.1"/>
    <property type="molecule type" value="Transcribed_RNA"/>
</dbReference>
<feature type="non-terminal residue" evidence="2">
    <location>
        <position position="1"/>
    </location>
</feature>